<protein>
    <submittedName>
        <fullName evidence="1">Uncharacterized protein</fullName>
    </submittedName>
</protein>
<dbReference type="EMBL" id="KL367659">
    <property type="protein sequence ID" value="KFD60601.1"/>
    <property type="molecule type" value="Genomic_DNA"/>
</dbReference>
<accession>A0A085MTQ5</accession>
<sequence length="138" mass="14690">MAFRDLCTARSHGLQALQPSPNPLTGRRAAGLALIPVLAATALGRRCQAPTPVVLAYWEAGRGSGANPGPGRHCARPSMSGSHANPEVVLSRRCRVRAPMSFFGPRSLGCWCSYLWHITFGRCALLLTVSSSSSSRDS</sequence>
<evidence type="ECO:0000313" key="1">
    <source>
        <dbReference type="EMBL" id="KFD60601.1"/>
    </source>
</evidence>
<reference evidence="1" key="1">
    <citation type="journal article" date="2014" name="Nat. Genet.">
        <title>Genome and transcriptome of the porcine whipworm Trichuris suis.</title>
        <authorList>
            <person name="Jex A.R."/>
            <person name="Nejsum P."/>
            <person name="Schwarz E.M."/>
            <person name="Hu L."/>
            <person name="Young N.D."/>
            <person name="Hall R.S."/>
            <person name="Korhonen P.K."/>
            <person name="Liao S."/>
            <person name="Thamsborg S."/>
            <person name="Xia J."/>
            <person name="Xu P."/>
            <person name="Wang S."/>
            <person name="Scheerlinck J.P."/>
            <person name="Hofmann A."/>
            <person name="Sternberg P.W."/>
            <person name="Wang J."/>
            <person name="Gasser R.B."/>
        </authorList>
    </citation>
    <scope>NUCLEOTIDE SEQUENCE [LARGE SCALE GENOMIC DNA]</scope>
    <source>
        <strain evidence="1">DCEP-RM93F</strain>
    </source>
</reference>
<organism evidence="1">
    <name type="scientific">Trichuris suis</name>
    <name type="common">pig whipworm</name>
    <dbReference type="NCBI Taxonomy" id="68888"/>
    <lineage>
        <taxon>Eukaryota</taxon>
        <taxon>Metazoa</taxon>
        <taxon>Ecdysozoa</taxon>
        <taxon>Nematoda</taxon>
        <taxon>Enoplea</taxon>
        <taxon>Dorylaimia</taxon>
        <taxon>Trichinellida</taxon>
        <taxon>Trichuridae</taxon>
        <taxon>Trichuris</taxon>
    </lineage>
</organism>
<proteinExistence type="predicted"/>
<dbReference type="AlphaFoldDB" id="A0A085MTQ5"/>
<name>A0A085MTQ5_9BILA</name>
<gene>
    <name evidence="1" type="ORF">M514_27234</name>
</gene>
<dbReference type="Proteomes" id="UP000030758">
    <property type="component" value="Unassembled WGS sequence"/>
</dbReference>